<dbReference type="PANTHER" id="PTHR28219">
    <property type="entry name" value="UPF0642 PROTEIN YBL028C"/>
    <property type="match status" value="1"/>
</dbReference>
<dbReference type="Proteomes" id="UP000054886">
    <property type="component" value="Unassembled WGS sequence"/>
</dbReference>
<organism evidence="2 3">
    <name type="scientific">Candida glabrata</name>
    <name type="common">Yeast</name>
    <name type="synonym">Torulopsis glabrata</name>
    <dbReference type="NCBI Taxonomy" id="5478"/>
    <lineage>
        <taxon>Eukaryota</taxon>
        <taxon>Fungi</taxon>
        <taxon>Dikarya</taxon>
        <taxon>Ascomycota</taxon>
        <taxon>Saccharomycotina</taxon>
        <taxon>Saccharomycetes</taxon>
        <taxon>Saccharomycetales</taxon>
        <taxon>Saccharomycetaceae</taxon>
        <taxon>Nakaseomyces</taxon>
    </lineage>
</organism>
<dbReference type="PANTHER" id="PTHR28219:SF1">
    <property type="entry name" value="UPF0642 PROTEIN YBL028C"/>
    <property type="match status" value="1"/>
</dbReference>
<evidence type="ECO:0000259" key="1">
    <source>
        <dbReference type="Pfam" id="PF10338"/>
    </source>
</evidence>
<dbReference type="GO" id="GO:0030687">
    <property type="term" value="C:preribosome, large subunit precursor"/>
    <property type="evidence" value="ECO:0007669"/>
    <property type="project" value="TreeGrafter"/>
</dbReference>
<name>A0A0W0EFA5_CANGB</name>
<comment type="caution">
    <text evidence="2">The sequence shown here is derived from an EMBL/GenBank/DDBJ whole genome shotgun (WGS) entry which is preliminary data.</text>
</comment>
<dbReference type="Pfam" id="PF10338">
    <property type="entry name" value="YBL028C_N"/>
    <property type="match status" value="1"/>
</dbReference>
<accession>A0A0W0EFA5</accession>
<dbReference type="VEuPathDB" id="FungiDB:GVI51_F03773"/>
<dbReference type="InterPro" id="IPR019434">
    <property type="entry name" value="DUF2423"/>
</dbReference>
<evidence type="ECO:0000313" key="3">
    <source>
        <dbReference type="Proteomes" id="UP000054886"/>
    </source>
</evidence>
<reference evidence="2 3" key="1">
    <citation type="submission" date="2015-10" db="EMBL/GenBank/DDBJ databases">
        <title>Draft genomes sequences of Candida glabrata isolates 1A, 1B, 2A, 2B, 3A and 3B.</title>
        <authorList>
            <person name="Haavelsrud O.E."/>
            <person name="Gaustad P."/>
        </authorList>
    </citation>
    <scope>NUCLEOTIDE SEQUENCE [LARGE SCALE GENOMIC DNA]</scope>
    <source>
        <strain evidence="2">910700640</strain>
    </source>
</reference>
<dbReference type="EMBL" id="LLZZ01000022">
    <property type="protein sequence ID" value="KTB12323.1"/>
    <property type="molecule type" value="Genomic_DNA"/>
</dbReference>
<dbReference type="VEuPathDB" id="FungiDB:GW608_F03773"/>
<evidence type="ECO:0000313" key="2">
    <source>
        <dbReference type="EMBL" id="KTB12323.1"/>
    </source>
</evidence>
<dbReference type="VEuPathDB" id="FungiDB:CAGL0F04103g"/>
<dbReference type="PhylomeDB" id="A0A0W0EFA5"/>
<dbReference type="OrthoDB" id="4087970at2759"/>
<sequence length="111" mass="12772">MAKSLRASSHLNAKSVKRQAVFQKIVDARESRIAEKLKNELIQQKLKELREKEGEDAIIDEDAIIAEIENKPKKDAAEKVSTSGWRDARHHLYKKAKKIKKSKKKGSFTRF</sequence>
<proteinExistence type="predicted"/>
<dbReference type="OMA" id="GWRDARH"/>
<dbReference type="AlphaFoldDB" id="A0A0W0EFA5"/>
<feature type="domain" description="DUF2423" evidence="1">
    <location>
        <begin position="1"/>
        <end position="44"/>
    </location>
</feature>
<dbReference type="VEuPathDB" id="FungiDB:GWK60_F03773"/>
<protein>
    <submittedName>
        <fullName evidence="2">UPF0642 protein</fullName>
    </submittedName>
</protein>
<dbReference type="VEuPathDB" id="FungiDB:B1J91_F04103g"/>
<gene>
    <name evidence="2" type="ORF">AO440_001271</name>
</gene>